<dbReference type="Proteomes" id="UP000299102">
    <property type="component" value="Unassembled WGS sequence"/>
</dbReference>
<dbReference type="EMBL" id="BGZK01001208">
    <property type="protein sequence ID" value="GBP74450.1"/>
    <property type="molecule type" value="Genomic_DNA"/>
</dbReference>
<comment type="caution">
    <text evidence="1">The sequence shown here is derived from an EMBL/GenBank/DDBJ whole genome shotgun (WGS) entry which is preliminary data.</text>
</comment>
<gene>
    <name evidence="1" type="ORF">EVAR_44514_1</name>
</gene>
<protein>
    <submittedName>
        <fullName evidence="1">Uncharacterized protein</fullName>
    </submittedName>
</protein>
<evidence type="ECO:0000313" key="2">
    <source>
        <dbReference type="Proteomes" id="UP000299102"/>
    </source>
</evidence>
<dbReference type="AlphaFoldDB" id="A0A4C1YHC9"/>
<evidence type="ECO:0000313" key="1">
    <source>
        <dbReference type="EMBL" id="GBP74450.1"/>
    </source>
</evidence>
<name>A0A4C1YHC9_EUMVA</name>
<sequence>MAAVQLNTQLQATKGAKKATRSAGRWRASRGLRCDQCCRSVGNSPNCGKAKLIGECVGRASIRGKCGDFNDRLFSLISIVNPSVAQQFEIKSLGPVLQRFPVLNNFVKVQNVDDEWRAHALLNFSEFDLNVNDTADIYWSKFANNAEEPYRAVSCAHLPPSIATLKGYPTDDALVGCYVLGKTLGRSADLKVKNETLFYTSAADLAYME</sequence>
<dbReference type="OrthoDB" id="7478031at2759"/>
<reference evidence="1 2" key="1">
    <citation type="journal article" date="2019" name="Commun. Biol.">
        <title>The bagworm genome reveals a unique fibroin gene that provides high tensile strength.</title>
        <authorList>
            <person name="Kono N."/>
            <person name="Nakamura H."/>
            <person name="Ohtoshi R."/>
            <person name="Tomita M."/>
            <person name="Numata K."/>
            <person name="Arakawa K."/>
        </authorList>
    </citation>
    <scope>NUCLEOTIDE SEQUENCE [LARGE SCALE GENOMIC DNA]</scope>
</reference>
<organism evidence="1 2">
    <name type="scientific">Eumeta variegata</name>
    <name type="common">Bagworm moth</name>
    <name type="synonym">Eumeta japonica</name>
    <dbReference type="NCBI Taxonomy" id="151549"/>
    <lineage>
        <taxon>Eukaryota</taxon>
        <taxon>Metazoa</taxon>
        <taxon>Ecdysozoa</taxon>
        <taxon>Arthropoda</taxon>
        <taxon>Hexapoda</taxon>
        <taxon>Insecta</taxon>
        <taxon>Pterygota</taxon>
        <taxon>Neoptera</taxon>
        <taxon>Endopterygota</taxon>
        <taxon>Lepidoptera</taxon>
        <taxon>Glossata</taxon>
        <taxon>Ditrysia</taxon>
        <taxon>Tineoidea</taxon>
        <taxon>Psychidae</taxon>
        <taxon>Oiketicinae</taxon>
        <taxon>Eumeta</taxon>
    </lineage>
</organism>
<accession>A0A4C1YHC9</accession>
<keyword evidence="2" id="KW-1185">Reference proteome</keyword>
<proteinExistence type="predicted"/>